<evidence type="ECO:0000256" key="1">
    <source>
        <dbReference type="PROSITE-ProRule" id="PRU00708"/>
    </source>
</evidence>
<name>A0A1Q9F0T2_SYMMI</name>
<evidence type="ECO:0000256" key="2">
    <source>
        <dbReference type="SAM" id="SignalP"/>
    </source>
</evidence>
<dbReference type="EMBL" id="LSRX01000031">
    <property type="protein sequence ID" value="OLQ13202.1"/>
    <property type="molecule type" value="Genomic_DNA"/>
</dbReference>
<dbReference type="InterPro" id="IPR002885">
    <property type="entry name" value="PPR_rpt"/>
</dbReference>
<feature type="signal peptide" evidence="2">
    <location>
        <begin position="1"/>
        <end position="21"/>
    </location>
</feature>
<feature type="chain" id="PRO_5011960482" evidence="2">
    <location>
        <begin position="22"/>
        <end position="446"/>
    </location>
</feature>
<dbReference type="OrthoDB" id="407264at2759"/>
<dbReference type="Proteomes" id="UP000186817">
    <property type="component" value="Unassembled WGS sequence"/>
</dbReference>
<sequence length="446" mass="48884">MALLSCLIALHAAAMIGCSVALRPGLVAPGAQDARESISEDVALLQHSKGKAFGGDTTEAEESSLTYAVRGIPPVPQCPKSHDCPFRDFQCTRSDAQRAAVQQEPACSLSKLAQNPSTTMFAIQRGDGAGTRIGQTVLSLAYASQNNMNFGGFFLDPSQKDIVHGDDQPRAMSAFLGCNYSDMLVRTKRPHFDQCWNGKDTLASGLDGQAILTLPFLAELRKSTSLLRHATPYFTGKGMKVVIHIRRGDRLPKGSLDSARNVNGQHYASDALYLNFLRRFLQGIQDAELHVISTTEGGFASENFDVYRNLGVHVHLDGDIVDDWAHMAQADLLLIAPSTYSWVAGLLNEKCVAIFNLFPLPIVLDWIELSEDLREFKDIETCLSKKGLVIIWLAWVIRRSVVSYTATLSAFEKGSLWKEALEVFRGLPEQGLEVTHVSINSSSDLV</sequence>
<feature type="repeat" description="PPR" evidence="1">
    <location>
        <begin position="400"/>
        <end position="434"/>
    </location>
</feature>
<evidence type="ECO:0000313" key="3">
    <source>
        <dbReference type="EMBL" id="OLQ13202.1"/>
    </source>
</evidence>
<organism evidence="3 4">
    <name type="scientific">Symbiodinium microadriaticum</name>
    <name type="common">Dinoflagellate</name>
    <name type="synonym">Zooxanthella microadriatica</name>
    <dbReference type="NCBI Taxonomy" id="2951"/>
    <lineage>
        <taxon>Eukaryota</taxon>
        <taxon>Sar</taxon>
        <taxon>Alveolata</taxon>
        <taxon>Dinophyceae</taxon>
        <taxon>Suessiales</taxon>
        <taxon>Symbiodiniaceae</taxon>
        <taxon>Symbiodinium</taxon>
    </lineage>
</organism>
<proteinExistence type="predicted"/>
<keyword evidence="2" id="KW-0732">Signal</keyword>
<dbReference type="PROSITE" id="PS51375">
    <property type="entry name" value="PPR"/>
    <property type="match status" value="1"/>
</dbReference>
<accession>A0A1Q9F0T2</accession>
<comment type="caution">
    <text evidence="3">The sequence shown here is derived from an EMBL/GenBank/DDBJ whole genome shotgun (WGS) entry which is preliminary data.</text>
</comment>
<gene>
    <name evidence="3" type="ORF">AK812_SmicGene2808</name>
</gene>
<protein>
    <submittedName>
        <fullName evidence="3">Uncharacterized protein</fullName>
    </submittedName>
</protein>
<dbReference type="AlphaFoldDB" id="A0A1Q9F0T2"/>
<evidence type="ECO:0000313" key="4">
    <source>
        <dbReference type="Proteomes" id="UP000186817"/>
    </source>
</evidence>
<reference evidence="3 4" key="1">
    <citation type="submission" date="2016-02" db="EMBL/GenBank/DDBJ databases">
        <title>Genome analysis of coral dinoflagellate symbionts highlights evolutionary adaptations to a symbiotic lifestyle.</title>
        <authorList>
            <person name="Aranda M."/>
            <person name="Li Y."/>
            <person name="Liew Y.J."/>
            <person name="Baumgarten S."/>
            <person name="Simakov O."/>
            <person name="Wilson M."/>
            <person name="Piel J."/>
            <person name="Ashoor H."/>
            <person name="Bougouffa S."/>
            <person name="Bajic V.B."/>
            <person name="Ryu T."/>
            <person name="Ravasi T."/>
            <person name="Bayer T."/>
            <person name="Micklem G."/>
            <person name="Kim H."/>
            <person name="Bhak J."/>
            <person name="Lajeunesse T.C."/>
            <person name="Voolstra C.R."/>
        </authorList>
    </citation>
    <scope>NUCLEOTIDE SEQUENCE [LARGE SCALE GENOMIC DNA]</scope>
    <source>
        <strain evidence="3 4">CCMP2467</strain>
    </source>
</reference>
<keyword evidence="4" id="KW-1185">Reference proteome</keyword>